<dbReference type="HAMAP" id="MF_00667">
    <property type="entry name" value="SspH"/>
    <property type="match status" value="1"/>
</dbReference>
<proteinExistence type="evidence at transcript level"/>
<protein>
    <recommendedName>
        <fullName evidence="4">Small, acid-soluble spore protein H</fullName>
        <shortName evidence="4">SASP H</shortName>
    </recommendedName>
</protein>
<comment type="caution">
    <text evidence="5">The sequence shown here is derived from an EMBL/GenBank/DDBJ whole genome shotgun (WGS) entry which is preliminary data.</text>
</comment>
<evidence type="ECO:0000313" key="6">
    <source>
        <dbReference type="Proteomes" id="UP001275315"/>
    </source>
</evidence>
<evidence type="ECO:0000256" key="4">
    <source>
        <dbReference type="HAMAP-Rule" id="MF_00667"/>
    </source>
</evidence>
<sequence>MNRMRAEEIANSPDLQHVVYNGKRVYIQNVNSESDTARVYYLDDPSNEFDAQLSNLFEK</sequence>
<dbReference type="Pfam" id="PF08141">
    <property type="entry name" value="SspH"/>
    <property type="match status" value="1"/>
</dbReference>
<reference evidence="5 6" key="1">
    <citation type="submission" date="2023-10" db="EMBL/GenBank/DDBJ databases">
        <title>Virgibacillus soli CC-YMP-6 genome.</title>
        <authorList>
            <person name="Miliotis G."/>
            <person name="Sengupta P."/>
            <person name="Hameed A."/>
            <person name="Chuvochina M."/>
            <person name="Mcdonagh F."/>
            <person name="Simpson A.C."/>
            <person name="Singh N.K."/>
            <person name="Rekha P.D."/>
            <person name="Raman K."/>
            <person name="Hugenholtz P."/>
            <person name="Venkateswaran K."/>
        </authorList>
    </citation>
    <scope>NUCLEOTIDE SEQUENCE [LARGE SCALE GENOMIC DNA]</scope>
    <source>
        <strain evidence="5 6">CC-YMP-6</strain>
    </source>
</reference>
<comment type="similarity">
    <text evidence="2 4">Belongs to the SspH family.</text>
</comment>
<name>A0ABU5CTJ1_9BACI</name>
<dbReference type="RefSeq" id="WP_320380476.1">
    <property type="nucleotide sequence ID" value="NZ_JAWDIQ010000002.1"/>
</dbReference>
<accession>A0ABU5CTJ1</accession>
<comment type="induction">
    <text evidence="4">Expressed only in the forespore compartment of sporulating cells.</text>
</comment>
<dbReference type="InterPro" id="IPR012610">
    <property type="entry name" value="SASP_SspH"/>
</dbReference>
<dbReference type="Proteomes" id="UP001275315">
    <property type="component" value="Unassembled WGS sequence"/>
</dbReference>
<keyword evidence="3 4" id="KW-0749">Sporulation</keyword>
<evidence type="ECO:0000256" key="3">
    <source>
        <dbReference type="ARBA" id="ARBA00022969"/>
    </source>
</evidence>
<organism evidence="5 6">
    <name type="scientific">Paracerasibacillus soli</name>
    <dbReference type="NCBI Taxonomy" id="480284"/>
    <lineage>
        <taxon>Bacteria</taxon>
        <taxon>Bacillati</taxon>
        <taxon>Bacillota</taxon>
        <taxon>Bacilli</taxon>
        <taxon>Bacillales</taxon>
        <taxon>Bacillaceae</taxon>
        <taxon>Paracerasibacillus</taxon>
    </lineage>
</organism>
<evidence type="ECO:0000313" key="5">
    <source>
        <dbReference type="EMBL" id="MDY0409684.1"/>
    </source>
</evidence>
<gene>
    <name evidence="4" type="primary">sspH</name>
    <name evidence="5" type="ORF">RWD45_15305</name>
</gene>
<comment type="subcellular location">
    <subcellularLocation>
        <location evidence="1 4">Spore core</location>
    </subcellularLocation>
</comment>
<dbReference type="NCBIfam" id="TIGR02861">
    <property type="entry name" value="SASP_H"/>
    <property type="match status" value="1"/>
</dbReference>
<evidence type="ECO:0000256" key="1">
    <source>
        <dbReference type="ARBA" id="ARBA00004288"/>
    </source>
</evidence>
<evidence type="ECO:0000256" key="2">
    <source>
        <dbReference type="ARBA" id="ARBA00006573"/>
    </source>
</evidence>
<keyword evidence="6" id="KW-1185">Reference proteome</keyword>
<dbReference type="EMBL" id="JAWDIQ010000002">
    <property type="protein sequence ID" value="MDY0409684.1"/>
    <property type="molecule type" value="Genomic_DNA"/>
</dbReference>